<dbReference type="Proteomes" id="UP000199514">
    <property type="component" value="Unassembled WGS sequence"/>
</dbReference>
<sequence>MTQENKIQFLAEFFAKKEIDDDDFFEQEHYAAQNYYHCLYRKYSSEFSPEWAKTIAFQEIIEWVLDDNFENNLQSPYGNKSLFQC</sequence>
<evidence type="ECO:0000313" key="1">
    <source>
        <dbReference type="EMBL" id="SFC81443.1"/>
    </source>
</evidence>
<proteinExistence type="predicted"/>
<name>A0A1I1MFL9_9BACT</name>
<gene>
    <name evidence="1" type="ORF">SAMN05421780_11068</name>
</gene>
<dbReference type="STRING" id="927664.SAMN05421780_11068"/>
<keyword evidence="2" id="KW-1185">Reference proteome</keyword>
<dbReference type="OrthoDB" id="9800346at2"/>
<accession>A0A1I1MFL9</accession>
<reference evidence="1 2" key="1">
    <citation type="submission" date="2016-10" db="EMBL/GenBank/DDBJ databases">
        <authorList>
            <person name="de Groot N.N."/>
        </authorList>
    </citation>
    <scope>NUCLEOTIDE SEQUENCE [LARGE SCALE GENOMIC DNA]</scope>
    <source>
        <strain evidence="1 2">DSM 6793</strain>
    </source>
</reference>
<protein>
    <submittedName>
        <fullName evidence="1">Uncharacterized protein</fullName>
    </submittedName>
</protein>
<dbReference type="RefSeq" id="WP_091515059.1">
    <property type="nucleotide sequence ID" value="NZ_FOLE01000010.1"/>
</dbReference>
<dbReference type="AlphaFoldDB" id="A0A1I1MFL9"/>
<dbReference type="EMBL" id="FOLE01000010">
    <property type="protein sequence ID" value="SFC81443.1"/>
    <property type="molecule type" value="Genomic_DNA"/>
</dbReference>
<organism evidence="1 2">
    <name type="scientific">Flexibacter flexilis DSM 6793</name>
    <dbReference type="NCBI Taxonomy" id="927664"/>
    <lineage>
        <taxon>Bacteria</taxon>
        <taxon>Pseudomonadati</taxon>
        <taxon>Bacteroidota</taxon>
        <taxon>Cytophagia</taxon>
        <taxon>Cytophagales</taxon>
        <taxon>Flexibacteraceae</taxon>
        <taxon>Flexibacter</taxon>
    </lineage>
</organism>
<evidence type="ECO:0000313" key="2">
    <source>
        <dbReference type="Proteomes" id="UP000199514"/>
    </source>
</evidence>